<evidence type="ECO:0000256" key="2">
    <source>
        <dbReference type="PROSITE-ProRule" id="PRU00708"/>
    </source>
</evidence>
<evidence type="ECO:0000313" key="4">
    <source>
        <dbReference type="EMBL" id="KAJ1969911.1"/>
    </source>
</evidence>
<dbReference type="EMBL" id="JANBPY010000014">
    <property type="protein sequence ID" value="KAJ1969911.1"/>
    <property type="molecule type" value="Genomic_DNA"/>
</dbReference>
<dbReference type="Pfam" id="PF01535">
    <property type="entry name" value="PPR"/>
    <property type="match status" value="4"/>
</dbReference>
<dbReference type="Pfam" id="PF13041">
    <property type="entry name" value="PPR_2"/>
    <property type="match status" value="1"/>
</dbReference>
<protein>
    <recommendedName>
        <fullName evidence="6">Pentacotripeptide-repeat region of PRORP domain-containing protein</fullName>
    </recommendedName>
</protein>
<sequence length="1212" mass="138983">MAVSTNLHGRLDRRLWRRYPLLHRLVGNGQSRPLHSTLVTRPLQDRRSTPHYDTSSAKAAWLNHPFRYIRTHRWYTNSNHRIALFTSVAHIRFVRQYTTDGTCDSTDYRGPTLTLPQSVQQFFTRVHTLVSESRSSTTSDRTQVNKLWKVFQSFPSSAWQTYQHQWSPKDQLSDFTQLLRLQKWAPPSSCASRIMNVLYTMRELQVPIYKYHYNVLLYALCRQSLMDDAVTLFAELQVGANPTELLEMYNIMIYGFGRQRNYNSMIDVYHQLQRASLAPNERTFYIIIRAFQTEKSTFRIISMFNEMTDRGTPPSVLLARNVIFYLVGQGQYQTALDIFAKFCSSEAEPESVSSPASKEPLQLHHDIYLNTTLMYSALKLRQMEKARHFFGVIKQAAQHPSPFPKSTSETLSTSERELATLSFREFVGYYMSRGDKDTVIQLFSSLALNGHCPDAFSLVPLLRIYLTHRDLNRVREVFRILRCAHPHLDDSLSVALVRLYTQEKQMGSAAELPAYFLKHHLPVSLDTYRVLLEGYATQKDFAGVQQTLRLMHQHRVMPNLEITEFLIGFYLANGYLQLTLPLYQYIVGNLPGKRASSSESIPDSQPKPTYRTYRKLIHQFAAAGHMDTALKLLQDMIQFNLQPVEDVFHIVMHGYININQPHMALEVLHIMVKQPYYTSSTTGGTTWNPTNLDSPYLPEDADVRYLSADTFSVLIRALCSLGDMREAERLAGTPLASVVAYNHLMHGYASRRQLATARRLFSAMVDEGFEPNEFSYSNLLKSIPRFDHLATSRRIFDHMIEHQVPLNAALFNSLIEAHAEPGDVDGAEWVYDQMQNHFHISPDPITYLALMRVCRMGGKPVRSSNLWKELLTHFPIQFDQVNQTVYPARYHHLALSWLIRSFYPIAALKAGTAKAELTLEELRLAHEESQTGEQKDESPVEATTSKIQAQLKRHDRTLKDLAKLALEPNHNLTPTSPSNPFARRLTLALPHLHHQLTSTWNWLSQRKFPFTHLHYNDYFLALVYGFRIDEALELIRGRRIYVIGFDKQLTDAGVYSQVSESEEFYSPGSRGKHSKPLTADWSASSPAVAPFNPYSAQRHQTYLREPLGKPSVTSDETPTQSTLADSDDQEVVVDPGAQATDSSFIAVTPAANNITPPSTEPTVAQPSALYFYPVTLEAFFSVLKTIESFPAFRVEYERWIGRMFQEHRELFR</sequence>
<organism evidence="4 5">
    <name type="scientific">Dispira parvispora</name>
    <dbReference type="NCBI Taxonomy" id="1520584"/>
    <lineage>
        <taxon>Eukaryota</taxon>
        <taxon>Fungi</taxon>
        <taxon>Fungi incertae sedis</taxon>
        <taxon>Zoopagomycota</taxon>
        <taxon>Kickxellomycotina</taxon>
        <taxon>Dimargaritomycetes</taxon>
        <taxon>Dimargaritales</taxon>
        <taxon>Dimargaritaceae</taxon>
        <taxon>Dispira</taxon>
    </lineage>
</organism>
<evidence type="ECO:0008006" key="6">
    <source>
        <dbReference type="Google" id="ProtNLM"/>
    </source>
</evidence>
<dbReference type="Proteomes" id="UP001150925">
    <property type="component" value="Unassembled WGS sequence"/>
</dbReference>
<dbReference type="InterPro" id="IPR050667">
    <property type="entry name" value="PPR-containing_protein"/>
</dbReference>
<feature type="repeat" description="PPR" evidence="2">
    <location>
        <begin position="609"/>
        <end position="643"/>
    </location>
</feature>
<accession>A0A9W8E669</accession>
<dbReference type="NCBIfam" id="TIGR00756">
    <property type="entry name" value="PPR"/>
    <property type="match status" value="3"/>
</dbReference>
<dbReference type="PROSITE" id="PS51375">
    <property type="entry name" value="PPR"/>
    <property type="match status" value="4"/>
</dbReference>
<evidence type="ECO:0000256" key="1">
    <source>
        <dbReference type="ARBA" id="ARBA00022737"/>
    </source>
</evidence>
<keyword evidence="1" id="KW-0677">Repeat</keyword>
<dbReference type="Pfam" id="PF13812">
    <property type="entry name" value="PPR_3"/>
    <property type="match status" value="2"/>
</dbReference>
<name>A0A9W8E669_9FUNG</name>
<proteinExistence type="predicted"/>
<keyword evidence="5" id="KW-1185">Reference proteome</keyword>
<dbReference type="Gene3D" id="1.25.40.10">
    <property type="entry name" value="Tetratricopeptide repeat domain"/>
    <property type="match status" value="5"/>
</dbReference>
<feature type="repeat" description="PPR" evidence="2">
    <location>
        <begin position="737"/>
        <end position="771"/>
    </location>
</feature>
<reference evidence="4" key="1">
    <citation type="submission" date="2022-07" db="EMBL/GenBank/DDBJ databases">
        <title>Phylogenomic reconstructions and comparative analyses of Kickxellomycotina fungi.</title>
        <authorList>
            <person name="Reynolds N.K."/>
            <person name="Stajich J.E."/>
            <person name="Barry K."/>
            <person name="Grigoriev I.V."/>
            <person name="Crous P."/>
            <person name="Smith M.E."/>
        </authorList>
    </citation>
    <scope>NUCLEOTIDE SEQUENCE</scope>
    <source>
        <strain evidence="4">RSA 1196</strain>
    </source>
</reference>
<gene>
    <name evidence="4" type="ORF">IWQ62_000312</name>
</gene>
<dbReference type="OrthoDB" id="407658at2759"/>
<evidence type="ECO:0000313" key="5">
    <source>
        <dbReference type="Proteomes" id="UP001150925"/>
    </source>
</evidence>
<dbReference type="AlphaFoldDB" id="A0A9W8E669"/>
<dbReference type="InterPro" id="IPR011990">
    <property type="entry name" value="TPR-like_helical_dom_sf"/>
</dbReference>
<evidence type="ECO:0000256" key="3">
    <source>
        <dbReference type="SAM" id="MobiDB-lite"/>
    </source>
</evidence>
<dbReference type="PANTHER" id="PTHR47939">
    <property type="entry name" value="MEMBRANE-ASSOCIATED SALT-INDUCIBLE PROTEIN-LIKE"/>
    <property type="match status" value="1"/>
</dbReference>
<comment type="caution">
    <text evidence="4">The sequence shown here is derived from an EMBL/GenBank/DDBJ whole genome shotgun (WGS) entry which is preliminary data.</text>
</comment>
<feature type="region of interest" description="Disordered" evidence="3">
    <location>
        <begin position="1106"/>
        <end position="1127"/>
    </location>
</feature>
<feature type="compositionally biased region" description="Polar residues" evidence="3">
    <location>
        <begin position="1111"/>
        <end position="1124"/>
    </location>
</feature>
<dbReference type="InterPro" id="IPR002885">
    <property type="entry name" value="PPR_rpt"/>
</dbReference>
<feature type="repeat" description="PPR" evidence="2">
    <location>
        <begin position="245"/>
        <end position="279"/>
    </location>
</feature>
<dbReference type="PANTHER" id="PTHR47939:SF13">
    <property type="entry name" value="OS03G0201400 PROTEIN"/>
    <property type="match status" value="1"/>
</dbReference>
<feature type="repeat" description="PPR" evidence="2">
    <location>
        <begin position="807"/>
        <end position="837"/>
    </location>
</feature>